<dbReference type="InterPro" id="IPR036097">
    <property type="entry name" value="HisK_dim/P_sf"/>
</dbReference>
<evidence type="ECO:0000256" key="2">
    <source>
        <dbReference type="ARBA" id="ARBA00004370"/>
    </source>
</evidence>
<name>Q1K3Q0_DESA6</name>
<evidence type="ECO:0000256" key="10">
    <source>
        <dbReference type="SAM" id="SignalP"/>
    </source>
</evidence>
<keyword evidence="8 9" id="KW-0472">Membrane</keyword>
<dbReference type="SUPFAM" id="SSF47384">
    <property type="entry name" value="Homodimeric domain of signal transducing histidine kinase"/>
    <property type="match status" value="1"/>
</dbReference>
<sequence length="355" mass="39215">MLSTARSRLTLIVALALAVAMAASAGVTCLVHTTDWSANVRLLTIVACSIVIITLFSLGFRLVLNIHRRTLLQMVDNFRDMSIDHLSLRADFPTSCVELGILRDEYNAMLERLESAVQRVRQFSGDASHELRTPLTILRGETEVTLHWAKTPEEFRAALQSNMEEIDRMGRILEDLLTLAKSESGELPLSIGQLSLSDLVQELYIQGRTLAEGKDITVSMHHGADSEVSIRGDDLRLRQLFLNLLSNAIRYTSEGGRVDIDVSRCDDTVTVAVIDSGIGIAPEHLPHIFERFYRTDEARNRAHGGTGLGLAIVKWITEAHDGTIRVTSTVNEGSRFEVCLPLAGPTLGEESKDKN</sequence>
<keyword evidence="9" id="KW-1133">Transmembrane helix</keyword>
<evidence type="ECO:0000313" key="13">
    <source>
        <dbReference type="EMBL" id="EAT16924.1"/>
    </source>
</evidence>
<dbReference type="SMART" id="SM00388">
    <property type="entry name" value="HisKA"/>
    <property type="match status" value="1"/>
</dbReference>
<keyword evidence="10" id="KW-0732">Signal</keyword>
<dbReference type="FunFam" id="3.30.565.10:FF:000006">
    <property type="entry name" value="Sensor histidine kinase WalK"/>
    <property type="match status" value="1"/>
</dbReference>
<dbReference type="Gene3D" id="1.10.287.130">
    <property type="match status" value="1"/>
</dbReference>
<dbReference type="PROSITE" id="PS50109">
    <property type="entry name" value="HIS_KIN"/>
    <property type="match status" value="1"/>
</dbReference>
<organism evidence="13 14">
    <name type="scientific">Desulfuromonas acetoxidans (strain DSM 684 / 11070)</name>
    <dbReference type="NCBI Taxonomy" id="281689"/>
    <lineage>
        <taxon>Bacteria</taxon>
        <taxon>Pseudomonadati</taxon>
        <taxon>Thermodesulfobacteriota</taxon>
        <taxon>Desulfuromonadia</taxon>
        <taxon>Desulfuromonadales</taxon>
        <taxon>Desulfuromonadaceae</taxon>
        <taxon>Desulfuromonas</taxon>
    </lineage>
</organism>
<keyword evidence="5" id="KW-0808">Transferase</keyword>
<dbReference type="InterPro" id="IPR003661">
    <property type="entry name" value="HisK_dim/P_dom"/>
</dbReference>
<dbReference type="PANTHER" id="PTHR43711">
    <property type="entry name" value="TWO-COMPONENT HISTIDINE KINASE"/>
    <property type="match status" value="1"/>
</dbReference>
<evidence type="ECO:0000256" key="3">
    <source>
        <dbReference type="ARBA" id="ARBA00012438"/>
    </source>
</evidence>
<evidence type="ECO:0000256" key="8">
    <source>
        <dbReference type="ARBA" id="ARBA00023136"/>
    </source>
</evidence>
<dbReference type="OrthoDB" id="9813151at2"/>
<dbReference type="InterPro" id="IPR036890">
    <property type="entry name" value="HATPase_C_sf"/>
</dbReference>
<keyword evidence="14" id="KW-1185">Reference proteome</keyword>
<dbReference type="GO" id="GO:0000155">
    <property type="term" value="F:phosphorelay sensor kinase activity"/>
    <property type="evidence" value="ECO:0007669"/>
    <property type="project" value="InterPro"/>
</dbReference>
<evidence type="ECO:0000313" key="14">
    <source>
        <dbReference type="Proteomes" id="UP000005695"/>
    </source>
</evidence>
<evidence type="ECO:0000256" key="4">
    <source>
        <dbReference type="ARBA" id="ARBA00022553"/>
    </source>
</evidence>
<dbReference type="GO" id="GO:0016020">
    <property type="term" value="C:membrane"/>
    <property type="evidence" value="ECO:0007669"/>
    <property type="project" value="UniProtKB-SubCell"/>
</dbReference>
<keyword evidence="7" id="KW-0902">Two-component regulatory system</keyword>
<dbReference type="PROSITE" id="PS50885">
    <property type="entry name" value="HAMP"/>
    <property type="match status" value="1"/>
</dbReference>
<dbReference type="RefSeq" id="WP_005997746.1">
    <property type="nucleotide sequence ID" value="NZ_AAEW02000002.1"/>
</dbReference>
<gene>
    <name evidence="13" type="ORF">Dace_2790</name>
</gene>
<evidence type="ECO:0000256" key="9">
    <source>
        <dbReference type="SAM" id="Phobius"/>
    </source>
</evidence>
<dbReference type="AlphaFoldDB" id="Q1K3Q0"/>
<keyword evidence="9" id="KW-0812">Transmembrane</keyword>
<feature type="chain" id="PRO_5004192749" description="histidine kinase" evidence="10">
    <location>
        <begin position="26"/>
        <end position="355"/>
    </location>
</feature>
<feature type="domain" description="HAMP" evidence="12">
    <location>
        <begin position="65"/>
        <end position="118"/>
    </location>
</feature>
<dbReference type="Pfam" id="PF00512">
    <property type="entry name" value="HisKA"/>
    <property type="match status" value="1"/>
</dbReference>
<evidence type="ECO:0000259" key="11">
    <source>
        <dbReference type="PROSITE" id="PS50109"/>
    </source>
</evidence>
<dbReference type="InterPro" id="IPR050736">
    <property type="entry name" value="Sensor_HK_Regulatory"/>
</dbReference>
<dbReference type="SMART" id="SM00387">
    <property type="entry name" value="HATPase_c"/>
    <property type="match status" value="1"/>
</dbReference>
<dbReference type="PRINTS" id="PR00344">
    <property type="entry name" value="BCTRLSENSOR"/>
</dbReference>
<reference evidence="13" key="2">
    <citation type="submission" date="2006-05" db="EMBL/GenBank/DDBJ databases">
        <title>Sequencing of the draft genome and assembly of Desulfuromonas acetoxidans DSM 684.</title>
        <authorList>
            <consortium name="US DOE Joint Genome Institute (JGI-PGF)"/>
            <person name="Copeland A."/>
            <person name="Lucas S."/>
            <person name="Lapidus A."/>
            <person name="Barry K."/>
            <person name="Detter J.C."/>
            <person name="Glavina del Rio T."/>
            <person name="Hammon N."/>
            <person name="Israni S."/>
            <person name="Dalin E."/>
            <person name="Tice H."/>
            <person name="Bruce D."/>
            <person name="Pitluck S."/>
            <person name="Richardson P."/>
        </authorList>
    </citation>
    <scope>NUCLEOTIDE SEQUENCE [LARGE SCALE GENOMIC DNA]</scope>
    <source>
        <strain evidence="13">DSM 684</strain>
    </source>
</reference>
<evidence type="ECO:0000256" key="1">
    <source>
        <dbReference type="ARBA" id="ARBA00000085"/>
    </source>
</evidence>
<comment type="catalytic activity">
    <reaction evidence="1">
        <text>ATP + protein L-histidine = ADP + protein N-phospho-L-histidine.</text>
        <dbReference type="EC" id="2.7.13.3"/>
    </reaction>
</comment>
<dbReference type="Proteomes" id="UP000005695">
    <property type="component" value="Unassembled WGS sequence"/>
</dbReference>
<dbReference type="InterPro" id="IPR004358">
    <property type="entry name" value="Sig_transdc_His_kin-like_C"/>
</dbReference>
<dbReference type="InterPro" id="IPR003660">
    <property type="entry name" value="HAMP_dom"/>
</dbReference>
<dbReference type="SUPFAM" id="SSF55874">
    <property type="entry name" value="ATPase domain of HSP90 chaperone/DNA topoisomerase II/histidine kinase"/>
    <property type="match status" value="1"/>
</dbReference>
<dbReference type="CDD" id="cd00075">
    <property type="entry name" value="HATPase"/>
    <property type="match status" value="1"/>
</dbReference>
<comment type="subcellular location">
    <subcellularLocation>
        <location evidence="2">Membrane</location>
    </subcellularLocation>
</comment>
<keyword evidence="6 13" id="KW-0418">Kinase</keyword>
<proteinExistence type="predicted"/>
<evidence type="ECO:0000256" key="5">
    <source>
        <dbReference type="ARBA" id="ARBA00022679"/>
    </source>
</evidence>
<comment type="caution">
    <text evidence="13">The sequence shown here is derived from an EMBL/GenBank/DDBJ whole genome shotgun (WGS) entry which is preliminary data.</text>
</comment>
<dbReference type="PANTHER" id="PTHR43711:SF28">
    <property type="entry name" value="SENSOR HISTIDINE KINASE YXDK"/>
    <property type="match status" value="1"/>
</dbReference>
<dbReference type="EC" id="2.7.13.3" evidence="3"/>
<evidence type="ECO:0000259" key="12">
    <source>
        <dbReference type="PROSITE" id="PS50885"/>
    </source>
</evidence>
<evidence type="ECO:0000256" key="7">
    <source>
        <dbReference type="ARBA" id="ARBA00023012"/>
    </source>
</evidence>
<feature type="signal peptide" evidence="10">
    <location>
        <begin position="1"/>
        <end position="25"/>
    </location>
</feature>
<reference evidence="13" key="1">
    <citation type="submission" date="2006-05" db="EMBL/GenBank/DDBJ databases">
        <title>Annotation of the draft genome assembly of Desulfuromonas acetoxidans DSM 684.</title>
        <authorList>
            <consortium name="US DOE Joint Genome Institute (JGI-ORNL)"/>
            <person name="Larimer F."/>
            <person name="Land M."/>
            <person name="Hauser L."/>
        </authorList>
    </citation>
    <scope>NUCLEOTIDE SEQUENCE [LARGE SCALE GENOMIC DNA]</scope>
    <source>
        <strain evidence="13">DSM 684</strain>
    </source>
</reference>
<dbReference type="InterPro" id="IPR005467">
    <property type="entry name" value="His_kinase_dom"/>
</dbReference>
<feature type="transmembrane region" description="Helical" evidence="9">
    <location>
        <begin position="41"/>
        <end position="64"/>
    </location>
</feature>
<dbReference type="FunFam" id="1.10.287.130:FF:000001">
    <property type="entry name" value="Two-component sensor histidine kinase"/>
    <property type="match status" value="1"/>
</dbReference>
<evidence type="ECO:0000256" key="6">
    <source>
        <dbReference type="ARBA" id="ARBA00022777"/>
    </source>
</evidence>
<dbReference type="Gene3D" id="3.30.565.10">
    <property type="entry name" value="Histidine kinase-like ATPase, C-terminal domain"/>
    <property type="match status" value="1"/>
</dbReference>
<accession>Q1K3Q0</accession>
<protein>
    <recommendedName>
        <fullName evidence="3">histidine kinase</fullName>
        <ecNumber evidence="3">2.7.13.3</ecNumber>
    </recommendedName>
</protein>
<dbReference type="CDD" id="cd00082">
    <property type="entry name" value="HisKA"/>
    <property type="match status" value="1"/>
</dbReference>
<dbReference type="InterPro" id="IPR003594">
    <property type="entry name" value="HATPase_dom"/>
</dbReference>
<keyword evidence="4" id="KW-0597">Phosphoprotein</keyword>
<dbReference type="Pfam" id="PF02518">
    <property type="entry name" value="HATPase_c"/>
    <property type="match status" value="1"/>
</dbReference>
<dbReference type="EMBL" id="AAEW02000002">
    <property type="protein sequence ID" value="EAT16924.1"/>
    <property type="molecule type" value="Genomic_DNA"/>
</dbReference>
<feature type="domain" description="Histidine kinase" evidence="11">
    <location>
        <begin position="126"/>
        <end position="344"/>
    </location>
</feature>